<evidence type="ECO:0008006" key="3">
    <source>
        <dbReference type="Google" id="ProtNLM"/>
    </source>
</evidence>
<comment type="caution">
    <text evidence="1">The sequence shown here is derived from an EMBL/GenBank/DDBJ whole genome shotgun (WGS) entry which is preliminary data.</text>
</comment>
<dbReference type="OrthoDB" id="8007085at2759"/>
<evidence type="ECO:0000313" key="1">
    <source>
        <dbReference type="EMBL" id="KAJ8018857.1"/>
    </source>
</evidence>
<name>A0A9Q1BBX1_HOLLE</name>
<accession>A0A9Q1BBX1</accession>
<protein>
    <recommendedName>
        <fullName evidence="3">Transposase domain-containing protein</fullName>
    </recommendedName>
</protein>
<keyword evidence="2" id="KW-1185">Reference proteome</keyword>
<sequence length="681" mass="77315">MQKEVSYWTKRRRIRSAVEEHIQAVQTSVEPSSANHSIHNSTPLHQLSVEGKVGHPSAEKECNLLGISEAIALDVSSLDGHTDEFDEIEFQYVDHSVSEGSEEDVDDLDLNQKLADWAVDYGIPHVALNSLLTTLQQYHSSLPKDSRTLLTTTRTVTTQSLAGGSFYHIGLKKGIMSKLHNNSNTKNVYDLKEVSVKINIDGLPLFKSSNMQLWPILGIVDQLTDKEPFIISVYCGLHKPISANEFLEPFISEVNVLEKEGLLSGDKVYPFSISAVICDAPARCFIKYVKDHSGYAGCDKCMQHGKWIGKMTFPEVSAPLRTDESFREMIDEEHHLGVSAFMRTSLGMVSQFPLDYMHLVCLGVVRRLIMLWRKGPLKTRIGTQKVTSISEPLTNCRPFIPLEFARKTRGIDEAERWKATEFRTFLLYTGPVVLNGQLPEPMYKNFMLLSVGIRILLSPALCESHVGYAQELLVSFVKHWGDLYGQDQLVYNVHCLTHLAAETKTYGPLDNVSAFPFENFLGRVKKMVRKPDRPLQQIIRRLSEEQEILHDKAEGNNLVWKSHKEGPVPVQYFNSEQFSYAKIKDFTIGISQENNTVRINNEICKVCNILYDNFTVHIVYQVYRQKHSYFVYPLESKHVDIYQVSDLCNALKVSPLTSVSQKFLLMRTRGINIAMALLHIN</sequence>
<organism evidence="1 2">
    <name type="scientific">Holothuria leucospilota</name>
    <name type="common">Black long sea cucumber</name>
    <name type="synonym">Mertensiothuria leucospilota</name>
    <dbReference type="NCBI Taxonomy" id="206669"/>
    <lineage>
        <taxon>Eukaryota</taxon>
        <taxon>Metazoa</taxon>
        <taxon>Echinodermata</taxon>
        <taxon>Eleutherozoa</taxon>
        <taxon>Echinozoa</taxon>
        <taxon>Holothuroidea</taxon>
        <taxon>Aspidochirotacea</taxon>
        <taxon>Aspidochirotida</taxon>
        <taxon>Holothuriidae</taxon>
        <taxon>Holothuria</taxon>
    </lineage>
</organism>
<dbReference type="AlphaFoldDB" id="A0A9Q1BBX1"/>
<reference evidence="1" key="1">
    <citation type="submission" date="2021-10" db="EMBL/GenBank/DDBJ databases">
        <title>Tropical sea cucumber genome reveals ecological adaptation and Cuvierian tubules defense mechanism.</title>
        <authorList>
            <person name="Chen T."/>
        </authorList>
    </citation>
    <scope>NUCLEOTIDE SEQUENCE</scope>
    <source>
        <strain evidence="1">Nanhai2018</strain>
        <tissue evidence="1">Muscle</tissue>
    </source>
</reference>
<dbReference type="PANTHER" id="PTHR33053">
    <property type="entry name" value="PROTEIN, PUTATIVE-RELATED"/>
    <property type="match status" value="1"/>
</dbReference>
<evidence type="ECO:0000313" key="2">
    <source>
        <dbReference type="Proteomes" id="UP001152320"/>
    </source>
</evidence>
<dbReference type="Proteomes" id="UP001152320">
    <property type="component" value="Unassembled WGS sequence"/>
</dbReference>
<proteinExistence type="predicted"/>
<dbReference type="PANTHER" id="PTHR33053:SF24">
    <property type="entry name" value="TRANSPOSASE DOMAIN-CONTAINING PROTEIN"/>
    <property type="match status" value="1"/>
</dbReference>
<dbReference type="EMBL" id="JAIZAY010000165">
    <property type="protein sequence ID" value="KAJ8018857.1"/>
    <property type="molecule type" value="Genomic_DNA"/>
</dbReference>
<gene>
    <name evidence="1" type="ORF">HOLleu_42927</name>
</gene>